<dbReference type="EMBL" id="SDMP01000003">
    <property type="protein sequence ID" value="RYR69552.1"/>
    <property type="molecule type" value="Genomic_DNA"/>
</dbReference>
<evidence type="ECO:0008006" key="7">
    <source>
        <dbReference type="Google" id="ProtNLM"/>
    </source>
</evidence>
<dbReference type="EMBL" id="SDMP01000003">
    <property type="protein sequence ID" value="RYR69551.1"/>
    <property type="molecule type" value="Genomic_DNA"/>
</dbReference>
<dbReference type="Gramene" id="arahy.Tifrunner.gnm2.ann2.Ah03g101000.1">
    <property type="protein sequence ID" value="arahy.Tifrunner.gnm2.ann2.Ah03g101000.1-CDS"/>
    <property type="gene ID" value="arahy.Tifrunner.gnm2.ann2.Ah03g101000"/>
</dbReference>
<dbReference type="PANTHER" id="PTHR23160">
    <property type="entry name" value="SYNAPTONEMAL COMPLEX PROTEIN-RELATED"/>
    <property type="match status" value="1"/>
</dbReference>
<name>A0A445E2B7_ARAHY</name>
<gene>
    <name evidence="5" type="ORF">Ahy_A03g016104</name>
</gene>
<feature type="region of interest" description="Disordered" evidence="4">
    <location>
        <begin position="706"/>
        <end position="847"/>
    </location>
</feature>
<dbReference type="InterPro" id="IPR008545">
    <property type="entry name" value="Web"/>
</dbReference>
<protein>
    <recommendedName>
        <fullName evidence="7">WEB family protein</fullName>
    </recommendedName>
</protein>
<feature type="compositionally biased region" description="Basic and acidic residues" evidence="4">
    <location>
        <begin position="726"/>
        <end position="779"/>
    </location>
</feature>
<sequence>MASKATKSNLSETPNKTSLATPRGSKLSRGVSKSESESPSPLQNLRHSIERSPRSVNSKPAATPDRKSPKLASNPPDKQPTRAAKGSELQNQLNLVQEDLKKAKEQLIHAEKEKLKVINELKEAQRLAEEANEKLREALVAQKRAEEESEIEKFRAVELEQAGIESAQKKEEEWQKEIENVKSQHALDVAALLSTTEELQRVKQELAMTCDAKNQALNHADDATKIAEIHAEKAEILSAELTRLKALLDLKQETEASESNTILKLKAEVEALKQELAKAEDYDEKLAEKETTIEQLNVELEAARMAESYAHSVLEEWTKKVEELEMRVQEANKLEKSASESLENVMKQLEGSNDLLHEAESEVAALKEKVGLLEMTVGRQKADLEDSEHRINVAKEESLEMTHKVEALESELETVKEEKIQALNNEKLAAASVQTLLEEKNQLINDLENSRDEEEKCKKAMESLTSALHEVSAEAREAKEKLLSSQAEHESYETQLEDLKSVLKATNEKYESMLDDARREIDVLTCNVENSKNDFENSRAEWKEREHQLVGCLKKTEEENSSLGKEINRLALLLKDTEDEASASREEEAQLKENLKEVEAEAINLQEALKEATAENVKLKENLLDKENELQSIIQENDELCTKEAESIKKVEELSKLLEEITARNHTEENGDLTDSEKDYDLLPKVVEFSEENGHGGEDVLKVEDSANQEVLKQGFQEETIPVNGKAEKIESPKHENGNGKLKEDDASKENDNSVEVEHKMWESCKIEKKELSPERDPEPESFEEEADSKAEAGESFDNINGSSIAENNDDGATSPSKQQQQLKKKKKPLLGKFGSLLKKKGSSNQK</sequence>
<dbReference type="OrthoDB" id="6350175at2759"/>
<feature type="compositionally biased region" description="Polar residues" evidence="4">
    <location>
        <begin position="1"/>
        <end position="20"/>
    </location>
</feature>
<reference evidence="5 6" key="1">
    <citation type="submission" date="2019-01" db="EMBL/GenBank/DDBJ databases">
        <title>Sequencing of cultivated peanut Arachis hypogaea provides insights into genome evolution and oil improvement.</title>
        <authorList>
            <person name="Chen X."/>
        </authorList>
    </citation>
    <scope>NUCLEOTIDE SEQUENCE [LARGE SCALE GENOMIC DNA]</scope>
    <source>
        <strain evidence="6">cv. Fuhuasheng</strain>
        <strain evidence="5">GDAAS-fuhuasheng2018</strain>
        <tissue evidence="5">Leaves</tissue>
    </source>
</reference>
<evidence type="ECO:0000256" key="1">
    <source>
        <dbReference type="ARBA" id="ARBA00005485"/>
    </source>
</evidence>
<evidence type="ECO:0000313" key="5">
    <source>
        <dbReference type="EMBL" id="RYR69552.1"/>
    </source>
</evidence>
<proteinExistence type="inferred from homology"/>
<dbReference type="AlphaFoldDB" id="A0A445E2B7"/>
<comment type="similarity">
    <text evidence="1">Belongs to the WEB family.</text>
</comment>
<evidence type="ECO:0000256" key="2">
    <source>
        <dbReference type="ARBA" id="ARBA00023054"/>
    </source>
</evidence>
<keyword evidence="2 3" id="KW-0175">Coiled coil</keyword>
<feature type="coiled-coil region" evidence="3">
    <location>
        <begin position="255"/>
        <end position="643"/>
    </location>
</feature>
<feature type="compositionally biased region" description="Basic residues" evidence="4">
    <location>
        <begin position="838"/>
        <end position="847"/>
    </location>
</feature>
<feature type="compositionally biased region" description="Polar residues" evidence="4">
    <location>
        <begin position="31"/>
        <end position="46"/>
    </location>
</feature>
<dbReference type="Pfam" id="PF05701">
    <property type="entry name" value="WEMBL"/>
    <property type="match status" value="1"/>
</dbReference>
<organism evidence="5 6">
    <name type="scientific">Arachis hypogaea</name>
    <name type="common">Peanut</name>
    <dbReference type="NCBI Taxonomy" id="3818"/>
    <lineage>
        <taxon>Eukaryota</taxon>
        <taxon>Viridiplantae</taxon>
        <taxon>Streptophyta</taxon>
        <taxon>Embryophyta</taxon>
        <taxon>Tracheophyta</taxon>
        <taxon>Spermatophyta</taxon>
        <taxon>Magnoliopsida</taxon>
        <taxon>eudicotyledons</taxon>
        <taxon>Gunneridae</taxon>
        <taxon>Pentapetalae</taxon>
        <taxon>rosids</taxon>
        <taxon>fabids</taxon>
        <taxon>Fabales</taxon>
        <taxon>Fabaceae</taxon>
        <taxon>Papilionoideae</taxon>
        <taxon>50 kb inversion clade</taxon>
        <taxon>dalbergioids sensu lato</taxon>
        <taxon>Dalbergieae</taxon>
        <taxon>Pterocarpus clade</taxon>
        <taxon>Arachis</taxon>
    </lineage>
</organism>
<evidence type="ECO:0000256" key="4">
    <source>
        <dbReference type="SAM" id="MobiDB-lite"/>
    </source>
</evidence>
<evidence type="ECO:0000313" key="6">
    <source>
        <dbReference type="Proteomes" id="UP000289738"/>
    </source>
</evidence>
<dbReference type="GO" id="GO:0007131">
    <property type="term" value="P:reciprocal meiotic recombination"/>
    <property type="evidence" value="ECO:0007669"/>
    <property type="project" value="TreeGrafter"/>
</dbReference>
<keyword evidence="6" id="KW-1185">Reference proteome</keyword>
<feature type="compositionally biased region" description="Polar residues" evidence="4">
    <location>
        <begin position="798"/>
        <end position="814"/>
    </location>
</feature>
<dbReference type="STRING" id="3818.A0A445E2B7"/>
<accession>A0A445E2B7</accession>
<evidence type="ECO:0000256" key="3">
    <source>
        <dbReference type="SAM" id="Coils"/>
    </source>
</evidence>
<dbReference type="PANTHER" id="PTHR23160:SF20">
    <property type="entry name" value="OS02G0439200 PROTEIN"/>
    <property type="match status" value="1"/>
</dbReference>
<feature type="region of interest" description="Disordered" evidence="4">
    <location>
        <begin position="1"/>
        <end position="92"/>
    </location>
</feature>
<comment type="caution">
    <text evidence="5">The sequence shown here is derived from an EMBL/GenBank/DDBJ whole genome shotgun (WGS) entry which is preliminary data.</text>
</comment>
<dbReference type="SMR" id="A0A445E2B7"/>
<dbReference type="Proteomes" id="UP000289738">
    <property type="component" value="Chromosome A03"/>
</dbReference>